<sequence length="109" mass="11302">MNRKRLAALMFCLALGAASSAGAGPCGKAIATFEAQVRAAQTTPGAGPGGVQSLAADEEHQPTPESLKRAEAKAQRGFEAVLARAKKLDAEGKKTCAEALTDARLIYFQ</sequence>
<accession>A0A1I3YE85</accession>
<evidence type="ECO:0000256" key="2">
    <source>
        <dbReference type="SAM" id="SignalP"/>
    </source>
</evidence>
<dbReference type="RefSeq" id="WP_091680786.1">
    <property type="nucleotide sequence ID" value="NZ_FOSN01000005.1"/>
</dbReference>
<name>A0A1I3YE85_9HYPH</name>
<evidence type="ECO:0000313" key="3">
    <source>
        <dbReference type="EMBL" id="SFK30174.1"/>
    </source>
</evidence>
<dbReference type="STRING" id="1612308.SAMN05444581_105213"/>
<dbReference type="Proteomes" id="UP000198755">
    <property type="component" value="Unassembled WGS sequence"/>
</dbReference>
<feature type="chain" id="PRO_5011435947" evidence="2">
    <location>
        <begin position="24"/>
        <end position="109"/>
    </location>
</feature>
<evidence type="ECO:0000313" key="4">
    <source>
        <dbReference type="Proteomes" id="UP000198755"/>
    </source>
</evidence>
<keyword evidence="2" id="KW-0732">Signal</keyword>
<dbReference type="AlphaFoldDB" id="A0A1I3YE85"/>
<dbReference type="OrthoDB" id="8456558at2"/>
<feature type="signal peptide" evidence="2">
    <location>
        <begin position="1"/>
        <end position="23"/>
    </location>
</feature>
<organism evidence="3 4">
    <name type="scientific">Methylocapsa palsarum</name>
    <dbReference type="NCBI Taxonomy" id="1612308"/>
    <lineage>
        <taxon>Bacteria</taxon>
        <taxon>Pseudomonadati</taxon>
        <taxon>Pseudomonadota</taxon>
        <taxon>Alphaproteobacteria</taxon>
        <taxon>Hyphomicrobiales</taxon>
        <taxon>Beijerinckiaceae</taxon>
        <taxon>Methylocapsa</taxon>
    </lineage>
</organism>
<evidence type="ECO:0000256" key="1">
    <source>
        <dbReference type="SAM" id="MobiDB-lite"/>
    </source>
</evidence>
<feature type="region of interest" description="Disordered" evidence="1">
    <location>
        <begin position="41"/>
        <end position="71"/>
    </location>
</feature>
<proteinExistence type="predicted"/>
<gene>
    <name evidence="3" type="ORF">SAMN05444581_105213</name>
</gene>
<reference evidence="3 4" key="1">
    <citation type="submission" date="2016-10" db="EMBL/GenBank/DDBJ databases">
        <authorList>
            <person name="de Groot N.N."/>
        </authorList>
    </citation>
    <scope>NUCLEOTIDE SEQUENCE [LARGE SCALE GENOMIC DNA]</scope>
    <source>
        <strain evidence="3 4">NE2</strain>
    </source>
</reference>
<feature type="compositionally biased region" description="Basic and acidic residues" evidence="1">
    <location>
        <begin position="57"/>
        <end position="71"/>
    </location>
</feature>
<keyword evidence="4" id="KW-1185">Reference proteome</keyword>
<protein>
    <submittedName>
        <fullName evidence="3">Uncharacterized protein</fullName>
    </submittedName>
</protein>
<dbReference type="EMBL" id="FOSN01000005">
    <property type="protein sequence ID" value="SFK30174.1"/>
    <property type="molecule type" value="Genomic_DNA"/>
</dbReference>